<dbReference type="PANTHER" id="PTHR47706:SF9">
    <property type="entry name" value="NMRA-LIKE DOMAIN-CONTAINING PROTEIN-RELATED"/>
    <property type="match status" value="1"/>
</dbReference>
<dbReference type="Proteomes" id="UP000194127">
    <property type="component" value="Unassembled WGS sequence"/>
</dbReference>
<dbReference type="EMBL" id="KZ110606">
    <property type="protein sequence ID" value="OSX58004.1"/>
    <property type="molecule type" value="Genomic_DNA"/>
</dbReference>
<evidence type="ECO:0000256" key="1">
    <source>
        <dbReference type="ARBA" id="ARBA00022857"/>
    </source>
</evidence>
<evidence type="ECO:0000256" key="2">
    <source>
        <dbReference type="ARBA" id="ARBA00023002"/>
    </source>
</evidence>
<reference evidence="4 5" key="1">
    <citation type="submission" date="2017-04" db="EMBL/GenBank/DDBJ databases">
        <title>Genome Sequence of the Model Brown-Rot Fungus Postia placenta SB12.</title>
        <authorList>
            <consortium name="DOE Joint Genome Institute"/>
            <person name="Gaskell J."/>
            <person name="Kersten P."/>
            <person name="Larrondo L.F."/>
            <person name="Canessa P."/>
            <person name="Martinez D."/>
            <person name="Hibbett D."/>
            <person name="Schmoll M."/>
            <person name="Kubicek C.P."/>
            <person name="Martinez A.T."/>
            <person name="Yadav J."/>
            <person name="Master E."/>
            <person name="Magnuson J.K."/>
            <person name="James T."/>
            <person name="Yaver D."/>
            <person name="Berka R."/>
            <person name="Labutti K."/>
            <person name="Lipzen A."/>
            <person name="Aerts A."/>
            <person name="Barry K."/>
            <person name="Henrissat B."/>
            <person name="Blanchette R."/>
            <person name="Grigoriev I."/>
            <person name="Cullen D."/>
        </authorList>
    </citation>
    <scope>NUCLEOTIDE SEQUENCE [LARGE SCALE GENOMIC DNA]</scope>
    <source>
        <strain evidence="4 5">MAD-698-R-SB12</strain>
    </source>
</reference>
<protein>
    <recommendedName>
        <fullName evidence="3">NmrA-like domain-containing protein</fullName>
    </recommendedName>
</protein>
<dbReference type="AlphaFoldDB" id="A0A1X6MNJ7"/>
<name>A0A1X6MNJ7_9APHY</name>
<sequence length="337" mass="37380">MSTESSRAQPIVAIVGATGNLGTDISEAFLNHYRPHFPQVIAVVRDPTSANARKLADAGAELRQIDTTDIVLSFARAFTGVDVVVSAVSMAPVEYHDALFDGALKAGVKVYFPSEFGMNYHLIEFREYKEPIWDAKAQHVAHARELAQGKMKIIVLATGLFTEYVLTLMPPLNQPWFEFDAATLTFAFAGSPDSKLAVTAKVDIARSVAQLTLLALSPDSAVPDVVYVAGQNAIEGVSEEFGLERKKVTLNAADLESYKIAAREEEVRSGKPNILKHIKIALGEHKMDFSYNNNELVNPGETLWKWKRVEDHYQFGNTKYCFYEEVVKPWDTEHLSV</sequence>
<dbReference type="SUPFAM" id="SSF51735">
    <property type="entry name" value="NAD(P)-binding Rossmann-fold domains"/>
    <property type="match status" value="1"/>
</dbReference>
<keyword evidence="1" id="KW-0521">NADP</keyword>
<dbReference type="RefSeq" id="XP_024334798.1">
    <property type="nucleotide sequence ID" value="XM_024479828.1"/>
</dbReference>
<gene>
    <name evidence="4" type="ORF">POSPLADRAFT_1049735</name>
</gene>
<dbReference type="STRING" id="670580.A0A1X6MNJ7"/>
<accession>A0A1X6MNJ7</accession>
<evidence type="ECO:0000259" key="3">
    <source>
        <dbReference type="Pfam" id="PF05368"/>
    </source>
</evidence>
<evidence type="ECO:0000313" key="5">
    <source>
        <dbReference type="Proteomes" id="UP000194127"/>
    </source>
</evidence>
<dbReference type="GO" id="GO:0016491">
    <property type="term" value="F:oxidoreductase activity"/>
    <property type="evidence" value="ECO:0007669"/>
    <property type="project" value="UniProtKB-KW"/>
</dbReference>
<feature type="domain" description="NmrA-like" evidence="3">
    <location>
        <begin position="12"/>
        <end position="211"/>
    </location>
</feature>
<dbReference type="InterPro" id="IPR051609">
    <property type="entry name" value="NmrA/Isoflavone_reductase-like"/>
</dbReference>
<dbReference type="InterPro" id="IPR008030">
    <property type="entry name" value="NmrA-like"/>
</dbReference>
<evidence type="ECO:0000313" key="4">
    <source>
        <dbReference type="EMBL" id="OSX58004.1"/>
    </source>
</evidence>
<organism evidence="4 5">
    <name type="scientific">Postia placenta MAD-698-R-SB12</name>
    <dbReference type="NCBI Taxonomy" id="670580"/>
    <lineage>
        <taxon>Eukaryota</taxon>
        <taxon>Fungi</taxon>
        <taxon>Dikarya</taxon>
        <taxon>Basidiomycota</taxon>
        <taxon>Agaricomycotina</taxon>
        <taxon>Agaricomycetes</taxon>
        <taxon>Polyporales</taxon>
        <taxon>Adustoporiaceae</taxon>
        <taxon>Rhodonia</taxon>
    </lineage>
</organism>
<dbReference type="OrthoDB" id="5283654at2759"/>
<proteinExistence type="predicted"/>
<keyword evidence="2" id="KW-0560">Oxidoreductase</keyword>
<dbReference type="InterPro" id="IPR036291">
    <property type="entry name" value="NAD(P)-bd_dom_sf"/>
</dbReference>
<dbReference type="Pfam" id="PF05368">
    <property type="entry name" value="NmrA"/>
    <property type="match status" value="1"/>
</dbReference>
<dbReference type="Gene3D" id="3.90.25.10">
    <property type="entry name" value="UDP-galactose 4-epimerase, domain 1"/>
    <property type="match status" value="1"/>
</dbReference>
<dbReference type="GeneID" id="36324778"/>
<dbReference type="PANTHER" id="PTHR47706">
    <property type="entry name" value="NMRA-LIKE FAMILY PROTEIN"/>
    <property type="match status" value="1"/>
</dbReference>
<dbReference type="Gene3D" id="3.40.50.720">
    <property type="entry name" value="NAD(P)-binding Rossmann-like Domain"/>
    <property type="match status" value="1"/>
</dbReference>
<keyword evidence="5" id="KW-1185">Reference proteome</keyword>